<sequence>MLGGARRLQVSRVSVFAAAAQPVWQLQRLPRSEQRCREQRADSAVELEQWLLSRAITVPEGKGTRHGRRIFRRRLPMWVWNELDSEAVALPAEVTWRALATTPMMSAESNYQYARTPRRPMCETCMVSRDRFELVGWIQKGVSHLVDELGRTRDRQLFRAGFKMRIEEDGDPSSLNKGHATVLLQFETQRSVCFYSDTDQGYI</sequence>
<evidence type="ECO:0000313" key="2">
    <source>
        <dbReference type="Proteomes" id="UP000030106"/>
    </source>
</evidence>
<dbReference type="Proteomes" id="UP000030106">
    <property type="component" value="Unassembled WGS sequence"/>
</dbReference>
<gene>
    <name evidence="1" type="ORF">BBAD15_g6052</name>
</gene>
<dbReference type="EMBL" id="ANFO01000564">
    <property type="protein sequence ID" value="KGQ08613.1"/>
    <property type="molecule type" value="Genomic_DNA"/>
</dbReference>
<accession>A0A0A2VLY6</accession>
<dbReference type="AlphaFoldDB" id="A0A0A2VLY6"/>
<proteinExistence type="predicted"/>
<protein>
    <submittedName>
        <fullName evidence="1">Uncharacterized protein</fullName>
    </submittedName>
</protein>
<organism evidence="1 2">
    <name type="scientific">Beauveria bassiana D1-5</name>
    <dbReference type="NCBI Taxonomy" id="1245745"/>
    <lineage>
        <taxon>Eukaryota</taxon>
        <taxon>Fungi</taxon>
        <taxon>Dikarya</taxon>
        <taxon>Ascomycota</taxon>
        <taxon>Pezizomycotina</taxon>
        <taxon>Sordariomycetes</taxon>
        <taxon>Hypocreomycetidae</taxon>
        <taxon>Hypocreales</taxon>
        <taxon>Cordycipitaceae</taxon>
        <taxon>Beauveria</taxon>
    </lineage>
</organism>
<evidence type="ECO:0000313" key="1">
    <source>
        <dbReference type="EMBL" id="KGQ08613.1"/>
    </source>
</evidence>
<dbReference type="HOGENOM" id="CLU_1348704_0_0_1"/>
<name>A0A0A2VLY6_BEABA</name>
<comment type="caution">
    <text evidence="1">The sequence shown here is derived from an EMBL/GenBank/DDBJ whole genome shotgun (WGS) entry which is preliminary data.</text>
</comment>
<reference evidence="1 2" key="1">
    <citation type="submission" date="2012-10" db="EMBL/GenBank/DDBJ databases">
        <title>Genome sequencing and analysis of entomopathogenic fungi Beauveria bassiana D1-5.</title>
        <authorList>
            <person name="Li Q."/>
            <person name="Wang L."/>
            <person name="Zhang Z."/>
            <person name="Wang Q."/>
            <person name="Ren J."/>
            <person name="Wang M."/>
            <person name="Xu W."/>
            <person name="Wang J."/>
            <person name="Lu Y."/>
            <person name="Du Q."/>
            <person name="Sun Z."/>
        </authorList>
    </citation>
    <scope>NUCLEOTIDE SEQUENCE [LARGE SCALE GENOMIC DNA]</scope>
    <source>
        <strain evidence="1 2">D1-5</strain>
    </source>
</reference>